<keyword evidence="1 4" id="KW-0808">Transferase</keyword>
<dbReference type="InterPro" id="IPR000182">
    <property type="entry name" value="GNAT_dom"/>
</dbReference>
<feature type="domain" description="N-acetyltransferase" evidence="3">
    <location>
        <begin position="6"/>
        <end position="149"/>
    </location>
</feature>
<dbReference type="SUPFAM" id="SSF55729">
    <property type="entry name" value="Acyl-CoA N-acyltransferases (Nat)"/>
    <property type="match status" value="1"/>
</dbReference>
<dbReference type="EC" id="2.3.-.-" evidence="4"/>
<evidence type="ECO:0000313" key="4">
    <source>
        <dbReference type="EMBL" id="MFC4908043.1"/>
    </source>
</evidence>
<keyword evidence="5" id="KW-1185">Reference proteome</keyword>
<name>A0ABV9TV91_9ACTN</name>
<dbReference type="RefSeq" id="WP_378254320.1">
    <property type="nucleotide sequence ID" value="NZ_JBHSIT010000003.1"/>
</dbReference>
<evidence type="ECO:0000256" key="1">
    <source>
        <dbReference type="ARBA" id="ARBA00022679"/>
    </source>
</evidence>
<comment type="caution">
    <text evidence="4">The sequence shown here is derived from an EMBL/GenBank/DDBJ whole genome shotgun (WGS) entry which is preliminary data.</text>
</comment>
<dbReference type="PANTHER" id="PTHR43800">
    <property type="entry name" value="PEPTIDYL-LYSINE N-ACETYLTRANSFERASE YJAB"/>
    <property type="match status" value="1"/>
</dbReference>
<organism evidence="4 5">
    <name type="scientific">Actinomadura gamaensis</name>
    <dbReference type="NCBI Taxonomy" id="1763541"/>
    <lineage>
        <taxon>Bacteria</taxon>
        <taxon>Bacillati</taxon>
        <taxon>Actinomycetota</taxon>
        <taxon>Actinomycetes</taxon>
        <taxon>Streptosporangiales</taxon>
        <taxon>Thermomonosporaceae</taxon>
        <taxon>Actinomadura</taxon>
    </lineage>
</organism>
<dbReference type="EMBL" id="JBHSIT010000003">
    <property type="protein sequence ID" value="MFC4908043.1"/>
    <property type="molecule type" value="Genomic_DNA"/>
</dbReference>
<dbReference type="Proteomes" id="UP001595872">
    <property type="component" value="Unassembled WGS sequence"/>
</dbReference>
<dbReference type="CDD" id="cd04301">
    <property type="entry name" value="NAT_SF"/>
    <property type="match status" value="1"/>
</dbReference>
<reference evidence="5" key="1">
    <citation type="journal article" date="2019" name="Int. J. Syst. Evol. Microbiol.">
        <title>The Global Catalogue of Microorganisms (GCM) 10K type strain sequencing project: providing services to taxonomists for standard genome sequencing and annotation.</title>
        <authorList>
            <consortium name="The Broad Institute Genomics Platform"/>
            <consortium name="The Broad Institute Genome Sequencing Center for Infectious Disease"/>
            <person name="Wu L."/>
            <person name="Ma J."/>
        </authorList>
    </citation>
    <scope>NUCLEOTIDE SEQUENCE [LARGE SCALE GENOMIC DNA]</scope>
    <source>
        <strain evidence="5">KLKA75</strain>
    </source>
</reference>
<dbReference type="PROSITE" id="PS51186">
    <property type="entry name" value="GNAT"/>
    <property type="match status" value="1"/>
</dbReference>
<keyword evidence="2 4" id="KW-0012">Acyltransferase</keyword>
<evidence type="ECO:0000256" key="2">
    <source>
        <dbReference type="ARBA" id="ARBA00023315"/>
    </source>
</evidence>
<sequence>MSTDPYEIRPASPGDLDLLPPIENSADRMFGAVGIVFPPGPTVVEQMIGRDAEILVAGDPPAGYAALSPLDGATHLDQISVHADLAGQGIGTRLLRAVLDHAAAAGSPGVSLLTFRDVAWNAPWYARHGFAELPEDRWTPGLRRHWNAEVAAGLHALGPRVVMWAAVTA</sequence>
<dbReference type="PANTHER" id="PTHR43800:SF1">
    <property type="entry name" value="PEPTIDYL-LYSINE N-ACETYLTRANSFERASE YJAB"/>
    <property type="match status" value="1"/>
</dbReference>
<dbReference type="InterPro" id="IPR016181">
    <property type="entry name" value="Acyl_CoA_acyltransferase"/>
</dbReference>
<dbReference type="Pfam" id="PF13508">
    <property type="entry name" value="Acetyltransf_7"/>
    <property type="match status" value="1"/>
</dbReference>
<evidence type="ECO:0000259" key="3">
    <source>
        <dbReference type="PROSITE" id="PS51186"/>
    </source>
</evidence>
<gene>
    <name evidence="4" type="ORF">ACFPCY_11985</name>
</gene>
<accession>A0ABV9TV91</accession>
<protein>
    <submittedName>
        <fullName evidence="4">GNAT family N-acetyltransferase</fullName>
        <ecNumber evidence="4">2.3.-.-</ecNumber>
    </submittedName>
</protein>
<dbReference type="GO" id="GO:0016746">
    <property type="term" value="F:acyltransferase activity"/>
    <property type="evidence" value="ECO:0007669"/>
    <property type="project" value="UniProtKB-KW"/>
</dbReference>
<evidence type="ECO:0000313" key="5">
    <source>
        <dbReference type="Proteomes" id="UP001595872"/>
    </source>
</evidence>
<proteinExistence type="predicted"/>
<dbReference type="Gene3D" id="3.40.630.30">
    <property type="match status" value="1"/>
</dbReference>